<reference evidence="4 6" key="1">
    <citation type="submission" date="2015-04" db="EMBL/GenBank/DDBJ databases">
        <title>The draft genome sequence of Roseovarius indicus B108T.</title>
        <authorList>
            <person name="Li G."/>
            <person name="Lai Q."/>
            <person name="Shao Z."/>
            <person name="Yan P."/>
        </authorList>
    </citation>
    <scope>NUCLEOTIDE SEQUENCE [LARGE SCALE GENOMIC DNA]</scope>
    <source>
        <strain evidence="4 6">B108</strain>
    </source>
</reference>
<name>A0A0T5P800_9RHOB</name>
<dbReference type="EMBL" id="CP031598">
    <property type="protein sequence ID" value="QEW26511.1"/>
    <property type="molecule type" value="Genomic_DNA"/>
</dbReference>
<dbReference type="PATRIC" id="fig|540747.5.peg.5555"/>
<dbReference type="KEGG" id="rid:RIdsm_02311"/>
<evidence type="ECO:0000256" key="1">
    <source>
        <dbReference type="ARBA" id="ARBA00004953"/>
    </source>
</evidence>
<dbReference type="Proteomes" id="UP000325785">
    <property type="component" value="Chromosome"/>
</dbReference>
<evidence type="ECO:0000313" key="6">
    <source>
        <dbReference type="Proteomes" id="UP000051401"/>
    </source>
</evidence>
<keyword evidence="3 5" id="KW-0560">Oxidoreductase</keyword>
<dbReference type="EMBL" id="LAXI01000007">
    <property type="protein sequence ID" value="KRS17339.1"/>
    <property type="molecule type" value="Genomic_DNA"/>
</dbReference>
<dbReference type="NCBIfam" id="NF005968">
    <property type="entry name" value="PRK08057.1-2"/>
    <property type="match status" value="1"/>
</dbReference>
<organism evidence="4 6">
    <name type="scientific">Roseovarius indicus</name>
    <dbReference type="NCBI Taxonomy" id="540747"/>
    <lineage>
        <taxon>Bacteria</taxon>
        <taxon>Pseudomonadati</taxon>
        <taxon>Pseudomonadota</taxon>
        <taxon>Alphaproteobacteria</taxon>
        <taxon>Rhodobacterales</taxon>
        <taxon>Roseobacteraceae</taxon>
        <taxon>Roseovarius</taxon>
    </lineage>
</organism>
<keyword evidence="6" id="KW-1185">Reference proteome</keyword>
<dbReference type="Proteomes" id="UP000051401">
    <property type="component" value="Unassembled WGS sequence"/>
</dbReference>
<dbReference type="PANTHER" id="PTHR36925">
    <property type="entry name" value="COBALT-PRECORRIN-6A REDUCTASE"/>
    <property type="match status" value="1"/>
</dbReference>
<evidence type="ECO:0000313" key="5">
    <source>
        <dbReference type="EMBL" id="QEW26511.1"/>
    </source>
</evidence>
<dbReference type="OrthoDB" id="5183775at2"/>
<comment type="pathway">
    <text evidence="1">Cofactor biosynthesis; adenosylcobalamin biosynthesis.</text>
</comment>
<dbReference type="InterPro" id="IPR003723">
    <property type="entry name" value="Precorrin-6x_reduct"/>
</dbReference>
<dbReference type="STRING" id="540747.SAMN04488031_1011032"/>
<reference evidence="5 7" key="2">
    <citation type="submission" date="2018-08" db="EMBL/GenBank/DDBJ databases">
        <title>Genetic Globetrotter - A new plasmid hitch-hiking vast phylogenetic and geographic distances.</title>
        <authorList>
            <person name="Vollmers J."/>
            <person name="Petersen J."/>
        </authorList>
    </citation>
    <scope>NUCLEOTIDE SEQUENCE [LARGE SCALE GENOMIC DNA]</scope>
    <source>
        <strain evidence="5 7">DSM 26383</strain>
    </source>
</reference>
<dbReference type="Pfam" id="PF02571">
    <property type="entry name" value="CbiJ"/>
    <property type="match status" value="1"/>
</dbReference>
<gene>
    <name evidence="5" type="primary">cobK</name>
    <name evidence="5" type="ORF">RIdsm_02311</name>
    <name evidence="4" type="ORF">XM52_12610</name>
</gene>
<dbReference type="GO" id="GO:0016994">
    <property type="term" value="F:precorrin-6A reductase activity"/>
    <property type="evidence" value="ECO:0007669"/>
    <property type="project" value="UniProtKB-EC"/>
</dbReference>
<sequence length="242" mass="26181">MKLLLLAGTGEAQQVAKALVERDIPAVASLAGATRAPKPTGLPTRIGGFGGEEGFAAFLEAEGITAVLDATHPYAHRISERTARICKEKSVPYCQILRPEWIPGPKDRWTQVQREEDVAALVPEGATVFLATGRQTLDRFANMGHAQLICRQIDPPDRPFPFVNGRFLVGRPPFSVEEERNLFQELGVDWLVVKNAGGAAAMSKLVAARELGLDVAMIVRPPQPDALKVASVAEALDWVEGL</sequence>
<dbReference type="RefSeq" id="WP_057816501.1">
    <property type="nucleotide sequence ID" value="NZ_CP031598.1"/>
</dbReference>
<evidence type="ECO:0000256" key="3">
    <source>
        <dbReference type="ARBA" id="ARBA00023002"/>
    </source>
</evidence>
<accession>A0A0T5P800</accession>
<dbReference type="UniPathway" id="UPA00148"/>
<evidence type="ECO:0000313" key="7">
    <source>
        <dbReference type="Proteomes" id="UP000325785"/>
    </source>
</evidence>
<keyword evidence="2" id="KW-0169">Cobalamin biosynthesis</keyword>
<dbReference type="PROSITE" id="PS51014">
    <property type="entry name" value="COBK_CBIJ"/>
    <property type="match status" value="1"/>
</dbReference>
<dbReference type="EC" id="1.3.1.54" evidence="5"/>
<dbReference type="GO" id="GO:0009236">
    <property type="term" value="P:cobalamin biosynthetic process"/>
    <property type="evidence" value="ECO:0007669"/>
    <property type="project" value="UniProtKB-UniPathway"/>
</dbReference>
<dbReference type="AlphaFoldDB" id="A0A0T5P800"/>
<evidence type="ECO:0000256" key="2">
    <source>
        <dbReference type="ARBA" id="ARBA00022573"/>
    </source>
</evidence>
<dbReference type="PANTHER" id="PTHR36925:SF1">
    <property type="entry name" value="COBALT-PRECORRIN-6A REDUCTASE"/>
    <property type="match status" value="1"/>
</dbReference>
<evidence type="ECO:0000313" key="4">
    <source>
        <dbReference type="EMBL" id="KRS17339.1"/>
    </source>
</evidence>
<proteinExistence type="predicted"/>
<protein>
    <submittedName>
        <fullName evidence="5">Precorrin-6A reductase</fullName>
        <ecNumber evidence="5">1.3.1.54</ecNumber>
    </submittedName>
    <submittedName>
        <fullName evidence="4">Precorrin-6x reductase</fullName>
    </submittedName>
</protein>